<evidence type="ECO:0000313" key="2">
    <source>
        <dbReference type="EMBL" id="TXD76614.1"/>
    </source>
</evidence>
<dbReference type="AlphaFoldDB" id="A0A2W7RED9"/>
<evidence type="ECO:0000313" key="3">
    <source>
        <dbReference type="Proteomes" id="UP000249115"/>
    </source>
</evidence>
<accession>A0A2W7RED9</accession>
<reference evidence="1 3" key="1">
    <citation type="submission" date="2018-06" db="EMBL/GenBank/DDBJ databases">
        <title>Genomic Encyclopedia of Archaeal and Bacterial Type Strains, Phase II (KMG-II): from individual species to whole genera.</title>
        <authorList>
            <person name="Goeker M."/>
        </authorList>
    </citation>
    <scope>NUCLEOTIDE SEQUENCE [LARGE SCALE GENOMIC DNA]</scope>
    <source>
        <strain evidence="1 3">DSM 22686</strain>
    </source>
</reference>
<dbReference type="EMBL" id="QKZU01000011">
    <property type="protein sequence ID" value="PZX53987.1"/>
    <property type="molecule type" value="Genomic_DNA"/>
</dbReference>
<dbReference type="Proteomes" id="UP000249115">
    <property type="component" value="Unassembled WGS sequence"/>
</dbReference>
<evidence type="ECO:0000313" key="1">
    <source>
        <dbReference type="EMBL" id="PZX53987.1"/>
    </source>
</evidence>
<organism evidence="1 3">
    <name type="scientific">Algoriphagus ratkowskyi</name>
    <dbReference type="NCBI Taxonomy" id="57028"/>
    <lineage>
        <taxon>Bacteria</taxon>
        <taxon>Pseudomonadati</taxon>
        <taxon>Bacteroidota</taxon>
        <taxon>Cytophagia</taxon>
        <taxon>Cytophagales</taxon>
        <taxon>Cyclobacteriaceae</taxon>
        <taxon>Algoriphagus</taxon>
    </lineage>
</organism>
<name>A0A2W7RED9_9BACT</name>
<keyword evidence="4" id="KW-1185">Reference proteome</keyword>
<evidence type="ECO:0000313" key="4">
    <source>
        <dbReference type="Proteomes" id="UP000321927"/>
    </source>
</evidence>
<sequence length="117" mass="13339">MEKITLPPIALEAKGKPLSYKPQTCEFSYYDKVANGEQKIYPFAKMDKDSRIKLAIKRYQSSEENTMVSTLNGEQYSKEAIVREIEQETSVGNSFVSLDLNYLEYYLSTFPANAFGV</sequence>
<protein>
    <submittedName>
        <fullName evidence="1">Uncharacterized protein</fullName>
    </submittedName>
</protein>
<dbReference type="EMBL" id="VORV01000010">
    <property type="protein sequence ID" value="TXD76614.1"/>
    <property type="molecule type" value="Genomic_DNA"/>
</dbReference>
<dbReference type="Proteomes" id="UP000321927">
    <property type="component" value="Unassembled WGS sequence"/>
</dbReference>
<reference evidence="2 4" key="2">
    <citation type="submission" date="2019-08" db="EMBL/GenBank/DDBJ databases">
        <title>Genome of Algoriphagus ratkowskyi IC026.</title>
        <authorList>
            <person name="Bowman J.P."/>
        </authorList>
    </citation>
    <scope>NUCLEOTIDE SEQUENCE [LARGE SCALE GENOMIC DNA]</scope>
    <source>
        <strain evidence="2 4">IC026</strain>
    </source>
</reference>
<proteinExistence type="predicted"/>
<gene>
    <name evidence="2" type="ORF">ESW18_14725</name>
    <name evidence="1" type="ORF">LV84_03095</name>
</gene>
<comment type="caution">
    <text evidence="1">The sequence shown here is derived from an EMBL/GenBank/DDBJ whole genome shotgun (WGS) entry which is preliminary data.</text>
</comment>
<dbReference type="RefSeq" id="WP_143244227.1">
    <property type="nucleotide sequence ID" value="NZ_MSSV01000015.1"/>
</dbReference>
<dbReference type="OrthoDB" id="826300at2"/>